<reference evidence="2 3" key="1">
    <citation type="submission" date="2020-08" db="EMBL/GenBank/DDBJ databases">
        <title>Sequencing the genomes of 1000 actinobacteria strains.</title>
        <authorList>
            <person name="Klenk H.-P."/>
        </authorList>
    </citation>
    <scope>NUCLEOTIDE SEQUENCE [LARGE SCALE GENOMIC DNA]</scope>
    <source>
        <strain evidence="2 3">DSM 45584</strain>
    </source>
</reference>
<name>A0A840Q270_9PSEU</name>
<evidence type="ECO:0000313" key="3">
    <source>
        <dbReference type="Proteomes" id="UP000584374"/>
    </source>
</evidence>
<dbReference type="AlphaFoldDB" id="A0A840Q270"/>
<proteinExistence type="predicted"/>
<dbReference type="InterPro" id="IPR045430">
    <property type="entry name" value="EAD1"/>
</dbReference>
<organism evidence="2 3">
    <name type="scientific">Saccharopolyspora phatthalungensis</name>
    <dbReference type="NCBI Taxonomy" id="664693"/>
    <lineage>
        <taxon>Bacteria</taxon>
        <taxon>Bacillati</taxon>
        <taxon>Actinomycetota</taxon>
        <taxon>Actinomycetes</taxon>
        <taxon>Pseudonocardiales</taxon>
        <taxon>Pseudonocardiaceae</taxon>
        <taxon>Saccharopolyspora</taxon>
    </lineage>
</organism>
<gene>
    <name evidence="2" type="ORF">BJ970_000402</name>
</gene>
<sequence>MTEISELTALFSDEEDSRALLIRCGMPNWVLNQLPTGDIHAFWSAVAARLAAGVLTAGRARLLAAARGLFPDNPVFAPAGQPTAARDVIQAPGGTVNVYNAPVWKGSPGTDAEPVKHKETKVFFLGASPYDIALDRIRADREFRAIQSVARPGVLSVVNRTAATVADLAHLLDERPHILHLSCHAGDGVLLFEDPTGEPHPIEVASLVRRMRAYYDHARFRLTGLVLSVCGSGDFATEFAGMADAVVGWRGDLDDDCAIEFAKALYRMIGGESALSLGDAARVAAVEVAESGPACARLADQLVVFPP</sequence>
<dbReference type="Pfam" id="PF19955">
    <property type="entry name" value="EAD1"/>
    <property type="match status" value="1"/>
</dbReference>
<feature type="domain" description="Effector-associated" evidence="1">
    <location>
        <begin position="6"/>
        <end position="79"/>
    </location>
</feature>
<evidence type="ECO:0000259" key="1">
    <source>
        <dbReference type="Pfam" id="PF19955"/>
    </source>
</evidence>
<protein>
    <recommendedName>
        <fullName evidence="1">Effector-associated domain-containing protein</fullName>
    </recommendedName>
</protein>
<dbReference type="EMBL" id="JACHIW010000001">
    <property type="protein sequence ID" value="MBB5152868.1"/>
    <property type="molecule type" value="Genomic_DNA"/>
</dbReference>
<dbReference type="RefSeq" id="WP_184722865.1">
    <property type="nucleotide sequence ID" value="NZ_JACHIW010000001.1"/>
</dbReference>
<dbReference type="Proteomes" id="UP000584374">
    <property type="component" value="Unassembled WGS sequence"/>
</dbReference>
<accession>A0A840Q270</accession>
<keyword evidence="3" id="KW-1185">Reference proteome</keyword>
<evidence type="ECO:0000313" key="2">
    <source>
        <dbReference type="EMBL" id="MBB5152868.1"/>
    </source>
</evidence>
<comment type="caution">
    <text evidence="2">The sequence shown here is derived from an EMBL/GenBank/DDBJ whole genome shotgun (WGS) entry which is preliminary data.</text>
</comment>